<evidence type="ECO:0000313" key="6">
    <source>
        <dbReference type="Proteomes" id="UP000295198"/>
    </source>
</evidence>
<dbReference type="SUPFAM" id="SSF53474">
    <property type="entry name" value="alpha/beta-Hydrolases"/>
    <property type="match status" value="1"/>
</dbReference>
<dbReference type="InterPro" id="IPR050300">
    <property type="entry name" value="GDXG_lipolytic_enzyme"/>
</dbReference>
<accession>A0A4Q4ZK43</accession>
<evidence type="ECO:0000259" key="4">
    <source>
        <dbReference type="Pfam" id="PF07859"/>
    </source>
</evidence>
<evidence type="ECO:0000256" key="3">
    <source>
        <dbReference type="PROSITE-ProRule" id="PRU10038"/>
    </source>
</evidence>
<dbReference type="Gene3D" id="3.40.50.1820">
    <property type="entry name" value="alpha/beta hydrolase"/>
    <property type="match status" value="1"/>
</dbReference>
<proteinExistence type="inferred from homology"/>
<dbReference type="Proteomes" id="UP000295198">
    <property type="component" value="Unassembled WGS sequence"/>
</dbReference>
<dbReference type="InterPro" id="IPR013094">
    <property type="entry name" value="AB_hydrolase_3"/>
</dbReference>
<dbReference type="InterPro" id="IPR029058">
    <property type="entry name" value="AB_hydrolase_fold"/>
</dbReference>
<comment type="similarity">
    <text evidence="1">Belongs to the 'GDXG' lipolytic enzyme family.</text>
</comment>
<sequence length="299" mass="31940">MPFGRPSLRHAVAAAVVHRTRRVPPVTDAAGKRAELVALNRARQTHPPRWVHRHWEVETRDIGFPAYVLTPRSGARNRTLVHLHGGSFTAVAHPAQWLFATRVAAATGARLVFPAYPLAPEHTWRDSHDALVGLVAKLAAEGPVALSGDSAGGGLALAVAQGVRDRGGPQPTHLVMVSPWVDLTTSAPGTEAAGRRDPWLAHENLPVYAGFWAGSDDPAELARPEVSPALGDLTGLPPALVLCGTRDVLHPACVELTRRAHQTGWGLDFVSALGMIHVYALLPVPEAKTALRRIVAFLA</sequence>
<evidence type="ECO:0000256" key="2">
    <source>
        <dbReference type="ARBA" id="ARBA00022801"/>
    </source>
</evidence>
<dbReference type="PANTHER" id="PTHR48081:SF8">
    <property type="entry name" value="ALPHA_BETA HYDROLASE FOLD-3 DOMAIN-CONTAINING PROTEIN-RELATED"/>
    <property type="match status" value="1"/>
</dbReference>
<dbReference type="AlphaFoldDB" id="A0A4Q4ZK43"/>
<dbReference type="Pfam" id="PF07859">
    <property type="entry name" value="Abhydrolase_3"/>
    <property type="match status" value="1"/>
</dbReference>
<protein>
    <submittedName>
        <fullName evidence="5">Esterase</fullName>
    </submittedName>
</protein>
<keyword evidence="6" id="KW-1185">Reference proteome</keyword>
<dbReference type="PROSITE" id="PS01174">
    <property type="entry name" value="LIPASE_GDXG_SER"/>
    <property type="match status" value="1"/>
</dbReference>
<evidence type="ECO:0000313" key="5">
    <source>
        <dbReference type="EMBL" id="RYP88235.1"/>
    </source>
</evidence>
<dbReference type="RefSeq" id="WP_134713771.1">
    <property type="nucleotide sequence ID" value="NZ_SDKM01000003.1"/>
</dbReference>
<evidence type="ECO:0000256" key="1">
    <source>
        <dbReference type="ARBA" id="ARBA00010515"/>
    </source>
</evidence>
<dbReference type="EMBL" id="SDKM01000003">
    <property type="protein sequence ID" value="RYP88235.1"/>
    <property type="molecule type" value="Genomic_DNA"/>
</dbReference>
<gene>
    <name evidence="5" type="ORF">EKO23_02520</name>
</gene>
<name>A0A4Q4ZK43_9ACTN</name>
<dbReference type="InterPro" id="IPR033140">
    <property type="entry name" value="Lipase_GDXG_put_SER_AS"/>
</dbReference>
<dbReference type="OrthoDB" id="9803828at2"/>
<dbReference type="GO" id="GO:0016787">
    <property type="term" value="F:hydrolase activity"/>
    <property type="evidence" value="ECO:0007669"/>
    <property type="project" value="UniProtKB-KW"/>
</dbReference>
<comment type="caution">
    <text evidence="5">The sequence shown here is derived from an EMBL/GenBank/DDBJ whole genome shotgun (WGS) entry which is preliminary data.</text>
</comment>
<feature type="active site" evidence="3">
    <location>
        <position position="150"/>
    </location>
</feature>
<reference evidence="5 6" key="1">
    <citation type="submission" date="2019-01" db="EMBL/GenBank/DDBJ databases">
        <title>Nocardioides guangzhouensis sp. nov., an actinobacterium isolated from soil.</title>
        <authorList>
            <person name="Fu Y."/>
            <person name="Cai Y."/>
            <person name="Lin Z."/>
            <person name="Chen P."/>
        </authorList>
    </citation>
    <scope>NUCLEOTIDE SEQUENCE [LARGE SCALE GENOMIC DNA]</scope>
    <source>
        <strain evidence="5 6">130</strain>
    </source>
</reference>
<organism evidence="5 6">
    <name type="scientific">Nocardioides guangzhouensis</name>
    <dbReference type="NCBI Taxonomy" id="2497878"/>
    <lineage>
        <taxon>Bacteria</taxon>
        <taxon>Bacillati</taxon>
        <taxon>Actinomycetota</taxon>
        <taxon>Actinomycetes</taxon>
        <taxon>Propionibacteriales</taxon>
        <taxon>Nocardioidaceae</taxon>
        <taxon>Nocardioides</taxon>
    </lineage>
</organism>
<feature type="domain" description="Alpha/beta hydrolase fold-3" evidence="4">
    <location>
        <begin position="80"/>
        <end position="280"/>
    </location>
</feature>
<dbReference type="PANTHER" id="PTHR48081">
    <property type="entry name" value="AB HYDROLASE SUPERFAMILY PROTEIN C4A8.06C"/>
    <property type="match status" value="1"/>
</dbReference>
<keyword evidence="2" id="KW-0378">Hydrolase</keyword>